<dbReference type="AlphaFoldDB" id="A0A914WTK5"/>
<dbReference type="GO" id="GO:0005730">
    <property type="term" value="C:nucleolus"/>
    <property type="evidence" value="ECO:0007669"/>
    <property type="project" value="UniProtKB-SubCell"/>
</dbReference>
<dbReference type="InterPro" id="IPR050590">
    <property type="entry name" value="Exosome_comp_Rrp42_subfam"/>
</dbReference>
<dbReference type="GO" id="GO:0035925">
    <property type="term" value="F:mRNA 3'-UTR AU-rich region binding"/>
    <property type="evidence" value="ECO:0007669"/>
    <property type="project" value="TreeGrafter"/>
</dbReference>
<protein>
    <recommendedName>
        <fullName evidence="6">Ribosomal RNA-processing protein 42</fullName>
    </recommendedName>
</protein>
<comment type="similarity">
    <text evidence="3">Belongs to the RNase PH family.</text>
</comment>
<evidence type="ECO:0000256" key="1">
    <source>
        <dbReference type="ARBA" id="ARBA00004496"/>
    </source>
</evidence>
<feature type="domain" description="Exoribonuclease phosphorolytic" evidence="8">
    <location>
        <begin position="198"/>
        <end position="265"/>
    </location>
</feature>
<keyword evidence="9" id="KW-1185">Reference proteome</keyword>
<evidence type="ECO:0000256" key="2">
    <source>
        <dbReference type="ARBA" id="ARBA00004604"/>
    </source>
</evidence>
<dbReference type="GO" id="GO:0034475">
    <property type="term" value="P:U4 snRNA 3'-end processing"/>
    <property type="evidence" value="ECO:0007669"/>
    <property type="project" value="TreeGrafter"/>
</dbReference>
<dbReference type="SUPFAM" id="SSF54211">
    <property type="entry name" value="Ribosomal protein S5 domain 2-like"/>
    <property type="match status" value="1"/>
</dbReference>
<reference evidence="10" key="1">
    <citation type="submission" date="2022-11" db="UniProtKB">
        <authorList>
            <consortium name="WormBaseParasite"/>
        </authorList>
    </citation>
    <scope>IDENTIFICATION</scope>
</reference>
<dbReference type="GO" id="GO:0071038">
    <property type="term" value="P:TRAMP-dependent tRNA surveillance pathway"/>
    <property type="evidence" value="ECO:0007669"/>
    <property type="project" value="TreeGrafter"/>
</dbReference>
<dbReference type="WBParaSite" id="PSAMB.scaffold5347size11957.g26433.t1">
    <property type="protein sequence ID" value="PSAMB.scaffold5347size11957.g26433.t1"/>
    <property type="gene ID" value="PSAMB.scaffold5347size11957.g26433"/>
</dbReference>
<dbReference type="Gene3D" id="3.30.230.70">
    <property type="entry name" value="GHMP Kinase, N-terminal domain"/>
    <property type="match status" value="1"/>
</dbReference>
<dbReference type="InterPro" id="IPR015847">
    <property type="entry name" value="ExoRNase_PH_dom2"/>
</dbReference>
<accession>A0A914WTK5</accession>
<dbReference type="GO" id="GO:0071028">
    <property type="term" value="P:nuclear mRNA surveillance"/>
    <property type="evidence" value="ECO:0007669"/>
    <property type="project" value="TreeGrafter"/>
</dbReference>
<sequence length="300" mass="31964">MEVHLSDAERVFIVHGVQEGIRNDGRGASDYRPIRVETGVLSTTLGSARVRLASTDVLVGVKAEIDEIDCKQTEKKGRIRFFVDCSANATPLFAGKGGEEMAEFVSTALTDAYSNSKALDLSKLVVSTTKAWTIFVDVVVLECGGNLTDAAALGAKAALADARLANVRIKASDSEKSEIELTDDAYFDSWQLDVIMAPLLVTVNKIGWSNVVDASLQEEVCTKSALVVGVASSPAKGDLVTLVRQTGRGSLEPDSVDEMIALGVRAGNSLNRELDRILADIGRTQTNRNELVSAAGFLSS</sequence>
<evidence type="ECO:0000256" key="6">
    <source>
        <dbReference type="ARBA" id="ARBA00042523"/>
    </source>
</evidence>
<organism evidence="9 10">
    <name type="scientific">Plectus sambesii</name>
    <dbReference type="NCBI Taxonomy" id="2011161"/>
    <lineage>
        <taxon>Eukaryota</taxon>
        <taxon>Metazoa</taxon>
        <taxon>Ecdysozoa</taxon>
        <taxon>Nematoda</taxon>
        <taxon>Chromadorea</taxon>
        <taxon>Plectida</taxon>
        <taxon>Plectina</taxon>
        <taxon>Plectoidea</taxon>
        <taxon>Plectidae</taxon>
        <taxon>Plectus</taxon>
    </lineage>
</organism>
<dbReference type="InterPro" id="IPR027408">
    <property type="entry name" value="PNPase/RNase_PH_dom_sf"/>
</dbReference>
<dbReference type="InterPro" id="IPR001247">
    <property type="entry name" value="ExoRNase_PH_dom1"/>
</dbReference>
<evidence type="ECO:0000256" key="5">
    <source>
        <dbReference type="ARBA" id="ARBA00022835"/>
    </source>
</evidence>
<evidence type="ECO:0000259" key="7">
    <source>
        <dbReference type="Pfam" id="PF01138"/>
    </source>
</evidence>
<evidence type="ECO:0000259" key="8">
    <source>
        <dbReference type="Pfam" id="PF03725"/>
    </source>
</evidence>
<evidence type="ECO:0000313" key="10">
    <source>
        <dbReference type="WBParaSite" id="PSAMB.scaffold5347size11957.g26433.t1"/>
    </source>
</evidence>
<feature type="domain" description="Exoribonuclease phosphorolytic" evidence="7">
    <location>
        <begin position="31"/>
        <end position="164"/>
    </location>
</feature>
<dbReference type="Pfam" id="PF01138">
    <property type="entry name" value="RNase_PH"/>
    <property type="match status" value="1"/>
</dbReference>
<name>A0A914WTK5_9BILA</name>
<evidence type="ECO:0000256" key="4">
    <source>
        <dbReference type="ARBA" id="ARBA00022490"/>
    </source>
</evidence>
<dbReference type="SUPFAM" id="SSF55666">
    <property type="entry name" value="Ribonuclease PH domain 2-like"/>
    <property type="match status" value="1"/>
</dbReference>
<dbReference type="GO" id="GO:0034476">
    <property type="term" value="P:U5 snRNA 3'-end processing"/>
    <property type="evidence" value="ECO:0007669"/>
    <property type="project" value="TreeGrafter"/>
</dbReference>
<keyword evidence="5" id="KW-0271">Exosome</keyword>
<dbReference type="GO" id="GO:0071035">
    <property type="term" value="P:nuclear polyadenylation-dependent rRNA catabolic process"/>
    <property type="evidence" value="ECO:0007669"/>
    <property type="project" value="TreeGrafter"/>
</dbReference>
<keyword evidence="4" id="KW-0963">Cytoplasm</keyword>
<dbReference type="GO" id="GO:0034473">
    <property type="term" value="P:U1 snRNA 3'-end processing"/>
    <property type="evidence" value="ECO:0007669"/>
    <property type="project" value="TreeGrafter"/>
</dbReference>
<dbReference type="InterPro" id="IPR020568">
    <property type="entry name" value="Ribosomal_Su5_D2-typ_SF"/>
</dbReference>
<proteinExistence type="inferred from homology"/>
<dbReference type="PANTHER" id="PTHR11097">
    <property type="entry name" value="EXOSOME COMPLEX EXONUCLEASE RIBOSOMAL RNA PROCESSING PROTEIN"/>
    <property type="match status" value="1"/>
</dbReference>
<dbReference type="InterPro" id="IPR036345">
    <property type="entry name" value="ExoRNase_PH_dom2_sf"/>
</dbReference>
<dbReference type="CDD" id="cd11367">
    <property type="entry name" value="RNase_PH_RRP42"/>
    <property type="match status" value="1"/>
</dbReference>
<dbReference type="GO" id="GO:0000177">
    <property type="term" value="C:cytoplasmic exosome (RNase complex)"/>
    <property type="evidence" value="ECO:0007669"/>
    <property type="project" value="TreeGrafter"/>
</dbReference>
<evidence type="ECO:0000256" key="3">
    <source>
        <dbReference type="ARBA" id="ARBA00006678"/>
    </source>
</evidence>
<dbReference type="GO" id="GO:0000467">
    <property type="term" value="P:exonucleolytic trimming to generate mature 3'-end of 5.8S rRNA from tricistronic rRNA transcript (SSU-rRNA, 5.8S rRNA, LSU-rRNA)"/>
    <property type="evidence" value="ECO:0007669"/>
    <property type="project" value="TreeGrafter"/>
</dbReference>
<dbReference type="GO" id="GO:0000176">
    <property type="term" value="C:nuclear exosome (RNase complex)"/>
    <property type="evidence" value="ECO:0007669"/>
    <property type="project" value="TreeGrafter"/>
</dbReference>
<dbReference type="GO" id="GO:0016075">
    <property type="term" value="P:rRNA catabolic process"/>
    <property type="evidence" value="ECO:0007669"/>
    <property type="project" value="TreeGrafter"/>
</dbReference>
<evidence type="ECO:0000313" key="9">
    <source>
        <dbReference type="Proteomes" id="UP000887566"/>
    </source>
</evidence>
<dbReference type="Proteomes" id="UP000887566">
    <property type="component" value="Unplaced"/>
</dbReference>
<dbReference type="Pfam" id="PF03725">
    <property type="entry name" value="RNase_PH_C"/>
    <property type="match status" value="1"/>
</dbReference>
<dbReference type="PANTHER" id="PTHR11097:SF8">
    <property type="entry name" value="EXOSOME COMPLEX COMPONENT RRP42"/>
    <property type="match status" value="1"/>
</dbReference>
<comment type="subcellular location">
    <subcellularLocation>
        <location evidence="1">Cytoplasm</location>
    </subcellularLocation>
    <subcellularLocation>
        <location evidence="2">Nucleus</location>
        <location evidence="2">Nucleolus</location>
    </subcellularLocation>
</comment>